<dbReference type="InterPro" id="IPR005119">
    <property type="entry name" value="LysR_subst-bd"/>
</dbReference>
<dbReference type="Proteomes" id="UP000807309">
    <property type="component" value="Unassembled WGS sequence"/>
</dbReference>
<evidence type="ECO:0000313" key="3">
    <source>
        <dbReference type="Proteomes" id="UP000807309"/>
    </source>
</evidence>
<dbReference type="CDD" id="cd05466">
    <property type="entry name" value="PBP2_LTTR_substrate"/>
    <property type="match status" value="1"/>
</dbReference>
<feature type="domain" description="LysR substrate-binding" evidence="1">
    <location>
        <begin position="1"/>
        <end position="60"/>
    </location>
</feature>
<keyword evidence="3" id="KW-1185">Reference proteome</keyword>
<dbReference type="EMBL" id="JADLRE010000013">
    <property type="protein sequence ID" value="MBF6227010.1"/>
    <property type="molecule type" value="Genomic_DNA"/>
</dbReference>
<gene>
    <name evidence="2" type="ORF">IU470_18100</name>
</gene>
<accession>A0ABS0C9H7</accession>
<dbReference type="Gene3D" id="3.40.190.10">
    <property type="entry name" value="Periplasmic binding protein-like II"/>
    <property type="match status" value="2"/>
</dbReference>
<organism evidence="2 3">
    <name type="scientific">Nocardia abscessus</name>
    <dbReference type="NCBI Taxonomy" id="120957"/>
    <lineage>
        <taxon>Bacteria</taxon>
        <taxon>Bacillati</taxon>
        <taxon>Actinomycetota</taxon>
        <taxon>Actinomycetes</taxon>
        <taxon>Mycobacteriales</taxon>
        <taxon>Nocardiaceae</taxon>
        <taxon>Nocardia</taxon>
    </lineage>
</organism>
<reference evidence="2 3" key="1">
    <citation type="submission" date="2020-10" db="EMBL/GenBank/DDBJ databases">
        <title>Identification of Nocardia species via Next-generation sequencing and recognition of intraspecies genetic diversity.</title>
        <authorList>
            <person name="Li P."/>
            <person name="Li P."/>
            <person name="Lu B."/>
        </authorList>
    </citation>
    <scope>NUCLEOTIDE SEQUENCE [LARGE SCALE GENOMIC DNA]</scope>
    <source>
        <strain evidence="2 3">N-11</strain>
    </source>
</reference>
<name>A0ABS0C9H7_9NOCA</name>
<dbReference type="RefSeq" id="WP_195034064.1">
    <property type="nucleotide sequence ID" value="NZ_JADLRE010000013.1"/>
</dbReference>
<protein>
    <submittedName>
        <fullName evidence="2">LysR family transcriptional regulator substrate-binding protein</fullName>
    </submittedName>
</protein>
<sequence length="67" mass="7061">MAARGLGVAVVPELTAEEAGAFGVRTVRIVEPEVRGRLALAWRTDRPASPAAKVLLGQLRIALRAGE</sequence>
<evidence type="ECO:0000313" key="2">
    <source>
        <dbReference type="EMBL" id="MBF6227010.1"/>
    </source>
</evidence>
<evidence type="ECO:0000259" key="1">
    <source>
        <dbReference type="Pfam" id="PF03466"/>
    </source>
</evidence>
<comment type="caution">
    <text evidence="2">The sequence shown here is derived from an EMBL/GenBank/DDBJ whole genome shotgun (WGS) entry which is preliminary data.</text>
</comment>
<dbReference type="SUPFAM" id="SSF53850">
    <property type="entry name" value="Periplasmic binding protein-like II"/>
    <property type="match status" value="1"/>
</dbReference>
<dbReference type="Pfam" id="PF03466">
    <property type="entry name" value="LysR_substrate"/>
    <property type="match status" value="1"/>
</dbReference>
<proteinExistence type="predicted"/>